<dbReference type="Proteomes" id="UP001054837">
    <property type="component" value="Unassembled WGS sequence"/>
</dbReference>
<comment type="caution">
    <text evidence="1">The sequence shown here is derived from an EMBL/GenBank/DDBJ whole genome shotgun (WGS) entry which is preliminary data.</text>
</comment>
<dbReference type="EMBL" id="BPLQ01000149">
    <property type="protein sequence ID" value="GIX68052.1"/>
    <property type="molecule type" value="Genomic_DNA"/>
</dbReference>
<gene>
    <name evidence="1" type="ORF">CDAR_103871</name>
</gene>
<proteinExistence type="predicted"/>
<organism evidence="1 2">
    <name type="scientific">Caerostris darwini</name>
    <dbReference type="NCBI Taxonomy" id="1538125"/>
    <lineage>
        <taxon>Eukaryota</taxon>
        <taxon>Metazoa</taxon>
        <taxon>Ecdysozoa</taxon>
        <taxon>Arthropoda</taxon>
        <taxon>Chelicerata</taxon>
        <taxon>Arachnida</taxon>
        <taxon>Araneae</taxon>
        <taxon>Araneomorphae</taxon>
        <taxon>Entelegynae</taxon>
        <taxon>Araneoidea</taxon>
        <taxon>Araneidae</taxon>
        <taxon>Caerostris</taxon>
    </lineage>
</organism>
<keyword evidence="2" id="KW-1185">Reference proteome</keyword>
<protein>
    <submittedName>
        <fullName evidence="1">Uncharacterized protein</fullName>
    </submittedName>
</protein>
<reference evidence="1 2" key="1">
    <citation type="submission" date="2021-06" db="EMBL/GenBank/DDBJ databases">
        <title>Caerostris darwini draft genome.</title>
        <authorList>
            <person name="Kono N."/>
            <person name="Arakawa K."/>
        </authorList>
    </citation>
    <scope>NUCLEOTIDE SEQUENCE [LARGE SCALE GENOMIC DNA]</scope>
</reference>
<evidence type="ECO:0000313" key="1">
    <source>
        <dbReference type="EMBL" id="GIX68052.1"/>
    </source>
</evidence>
<name>A0AAV4M8E7_9ARAC</name>
<evidence type="ECO:0000313" key="2">
    <source>
        <dbReference type="Proteomes" id="UP001054837"/>
    </source>
</evidence>
<dbReference type="AlphaFoldDB" id="A0AAV4M8E7"/>
<sequence>MISQGTQTDISQDSELPSHELSKLSFYSPHADNTSKSQLRIQYPLQFLYQIHVLFLFIIDLVPLEAKKTTPLNVREKAWTKRKNCKEKSKTALDCKDTSSLNNSTETLMEISVCLGETISDEEIT</sequence>
<accession>A0AAV4M8E7</accession>